<dbReference type="OrthoDB" id="3541690at2"/>
<feature type="region of interest" description="Disordered" evidence="1">
    <location>
        <begin position="195"/>
        <end position="229"/>
    </location>
</feature>
<reference evidence="2 3" key="1">
    <citation type="journal article" date="2015" name="Stand. Genomic Sci.">
        <title>Genomic Encyclopedia of Bacterial and Archaeal Type Strains, Phase III: the genomes of soil and plant-associated and newly described type strains.</title>
        <authorList>
            <person name="Whitman W.B."/>
            <person name="Woyke T."/>
            <person name="Klenk H.P."/>
            <person name="Zhou Y."/>
            <person name="Lilburn T.G."/>
            <person name="Beck B.J."/>
            <person name="De Vos P."/>
            <person name="Vandamme P."/>
            <person name="Eisen J.A."/>
            <person name="Garrity G."/>
            <person name="Hugenholtz P."/>
            <person name="Kyrpides N.C."/>
        </authorList>
    </citation>
    <scope>NUCLEOTIDE SEQUENCE [LARGE SCALE GENOMIC DNA]</scope>
    <source>
        <strain evidence="2 3">S2T63</strain>
    </source>
</reference>
<name>A0A498CKU4_9MICO</name>
<protein>
    <submittedName>
        <fullName evidence="2">Uncharacterized protein</fullName>
    </submittedName>
</protein>
<feature type="region of interest" description="Disordered" evidence="1">
    <location>
        <begin position="259"/>
        <end position="279"/>
    </location>
</feature>
<accession>A0A498CKU4</accession>
<sequence length="279" mass="28998">MAPDAPGALDDIVVELYAVPPAEFTAARTARAAESDADLAAEIRSIRKPVVAAWAVDLLAREGMLGDAIALAADLREAQEGLDAAELSRLGRQRRQLVAALAGQAVSLADERGVAVSAAARTDIEQTLNAAMIDADAAAAVLSGRLAKPISATGLGDVDLTDALAGSVPAGAAPAPPPDDLAERRARKVAEKVVREAEREAEGAERERARADARRDREQARLDDVRERVDALRRDLERAEADASDAEERLADAARAAKAAATAARAATKKAAAARAALD</sequence>
<proteinExistence type="predicted"/>
<organism evidence="2 3">
    <name type="scientific">Microbacterium telephonicum</name>
    <dbReference type="NCBI Taxonomy" id="1714841"/>
    <lineage>
        <taxon>Bacteria</taxon>
        <taxon>Bacillati</taxon>
        <taxon>Actinomycetota</taxon>
        <taxon>Actinomycetes</taxon>
        <taxon>Micrococcales</taxon>
        <taxon>Microbacteriaceae</taxon>
        <taxon>Microbacterium</taxon>
    </lineage>
</organism>
<keyword evidence="3" id="KW-1185">Reference proteome</keyword>
<gene>
    <name evidence="2" type="ORF">C7474_0559</name>
</gene>
<comment type="caution">
    <text evidence="2">The sequence shown here is derived from an EMBL/GenBank/DDBJ whole genome shotgun (WGS) entry which is preliminary data.</text>
</comment>
<dbReference type="Proteomes" id="UP000273158">
    <property type="component" value="Unassembled WGS sequence"/>
</dbReference>
<dbReference type="AlphaFoldDB" id="A0A498CKU4"/>
<dbReference type="RefSeq" id="WP_158597294.1">
    <property type="nucleotide sequence ID" value="NZ_RCDB01000001.1"/>
</dbReference>
<evidence type="ECO:0000313" key="2">
    <source>
        <dbReference type="EMBL" id="RLK52608.1"/>
    </source>
</evidence>
<evidence type="ECO:0000313" key="3">
    <source>
        <dbReference type="Proteomes" id="UP000273158"/>
    </source>
</evidence>
<evidence type="ECO:0000256" key="1">
    <source>
        <dbReference type="SAM" id="MobiDB-lite"/>
    </source>
</evidence>
<dbReference type="EMBL" id="RCDB01000001">
    <property type="protein sequence ID" value="RLK52608.1"/>
    <property type="molecule type" value="Genomic_DNA"/>
</dbReference>